<proteinExistence type="inferred from homology"/>
<dbReference type="EMBL" id="BAABET010000009">
    <property type="protein sequence ID" value="GAA4327507.1"/>
    <property type="molecule type" value="Genomic_DNA"/>
</dbReference>
<dbReference type="CDD" id="cd05141">
    <property type="entry name" value="Barstar_evA4336-like"/>
    <property type="match status" value="1"/>
</dbReference>
<evidence type="ECO:0000259" key="2">
    <source>
        <dbReference type="Pfam" id="PF01337"/>
    </source>
</evidence>
<accession>A0ABP8GNW2</accession>
<evidence type="ECO:0000313" key="3">
    <source>
        <dbReference type="EMBL" id="GAA4327507.1"/>
    </source>
</evidence>
<dbReference type="Gene3D" id="3.30.370.10">
    <property type="entry name" value="Barstar-like"/>
    <property type="match status" value="1"/>
</dbReference>
<dbReference type="Proteomes" id="UP001501115">
    <property type="component" value="Unassembled WGS sequence"/>
</dbReference>
<gene>
    <name evidence="3" type="ORF">GCM10023086_55560</name>
</gene>
<organism evidence="3 4">
    <name type="scientific">Streptomyces venetus</name>
    <dbReference type="NCBI Taxonomy" id="1701086"/>
    <lineage>
        <taxon>Bacteria</taxon>
        <taxon>Bacillati</taxon>
        <taxon>Actinomycetota</taxon>
        <taxon>Actinomycetes</taxon>
        <taxon>Kitasatosporales</taxon>
        <taxon>Streptomycetaceae</taxon>
        <taxon>Streptomyces</taxon>
    </lineage>
</organism>
<dbReference type="InterPro" id="IPR035905">
    <property type="entry name" value="Barstar-like_sf"/>
</dbReference>
<protein>
    <submittedName>
        <fullName evidence="3">Barstar family protein</fullName>
    </submittedName>
</protein>
<comment type="similarity">
    <text evidence="1">Belongs to the barstar family.</text>
</comment>
<dbReference type="InterPro" id="IPR000468">
    <property type="entry name" value="Barstar"/>
</dbReference>
<reference evidence="4" key="1">
    <citation type="journal article" date="2019" name="Int. J. Syst. Evol. Microbiol.">
        <title>The Global Catalogue of Microorganisms (GCM) 10K type strain sequencing project: providing services to taxonomists for standard genome sequencing and annotation.</title>
        <authorList>
            <consortium name="The Broad Institute Genomics Platform"/>
            <consortium name="The Broad Institute Genome Sequencing Center for Infectious Disease"/>
            <person name="Wu L."/>
            <person name="Ma J."/>
        </authorList>
    </citation>
    <scope>NUCLEOTIDE SEQUENCE [LARGE SCALE GENOMIC DNA]</scope>
    <source>
        <strain evidence="4">JCM 31290</strain>
    </source>
</reference>
<dbReference type="Pfam" id="PF01337">
    <property type="entry name" value="Barstar"/>
    <property type="match status" value="1"/>
</dbReference>
<feature type="domain" description="Barstar (barnase inhibitor)" evidence="2">
    <location>
        <begin position="17"/>
        <end position="101"/>
    </location>
</feature>
<evidence type="ECO:0000256" key="1">
    <source>
        <dbReference type="ARBA" id="ARBA00006845"/>
    </source>
</evidence>
<sequence length="124" mass="13368">MAGEPRKVTDDPAGRIVLTLDLGGVTDKAGLMDRCARDLALPEWFGRNWDALADCLSDPDLWPEGAVDRGLLVVVTGWRAYAETRPDEWQVAEEIFAEATDRGPGLFVTLGLGASSEEAPDQPG</sequence>
<dbReference type="SUPFAM" id="SSF52038">
    <property type="entry name" value="Barstar-related"/>
    <property type="match status" value="1"/>
</dbReference>
<name>A0ABP8GNW2_9ACTN</name>
<comment type="caution">
    <text evidence="3">The sequence shown here is derived from an EMBL/GenBank/DDBJ whole genome shotgun (WGS) entry which is preliminary data.</text>
</comment>
<evidence type="ECO:0000313" key="4">
    <source>
        <dbReference type="Proteomes" id="UP001501115"/>
    </source>
</evidence>
<keyword evidence="4" id="KW-1185">Reference proteome</keyword>